<evidence type="ECO:0008006" key="3">
    <source>
        <dbReference type="Google" id="ProtNLM"/>
    </source>
</evidence>
<proteinExistence type="predicted"/>
<feature type="transmembrane region" description="Helical" evidence="1">
    <location>
        <begin position="7"/>
        <end position="27"/>
    </location>
</feature>
<protein>
    <recommendedName>
        <fullName evidence="3">DUF2079 domain-containing protein</fullName>
    </recommendedName>
</protein>
<reference evidence="2" key="1">
    <citation type="submission" date="2024-07" db="EMBL/GenBank/DDBJ databases">
        <title>Identification and characteristics of an arsenic-resistant bacterial isolate, which belongs to a novel species.</title>
        <authorList>
            <person name="Juszczyk A."/>
            <person name="Kowalczyk A."/>
            <person name="Was K."/>
            <person name="Kosowicz W."/>
            <person name="Budzyn A."/>
            <person name="Latowski D."/>
        </authorList>
    </citation>
    <scope>NUCLEOTIDE SEQUENCE</scope>
    <source>
        <strain evidence="2">As8PL</strain>
    </source>
</reference>
<name>A0AB39BRE2_9BACI</name>
<feature type="transmembrane region" description="Helical" evidence="1">
    <location>
        <begin position="52"/>
        <end position="75"/>
    </location>
</feature>
<gene>
    <name evidence="2" type="ORF">AB3N04_14765</name>
</gene>
<organism evidence="2">
    <name type="scientific">Alkalihalophilus sp. As8PL</name>
    <dbReference type="NCBI Taxonomy" id="3237103"/>
    <lineage>
        <taxon>Bacteria</taxon>
        <taxon>Bacillati</taxon>
        <taxon>Bacillota</taxon>
        <taxon>Bacilli</taxon>
        <taxon>Bacillales</taxon>
        <taxon>Bacillaceae</taxon>
        <taxon>Alkalihalophilus</taxon>
    </lineage>
</organism>
<keyword evidence="1" id="KW-0812">Transmembrane</keyword>
<evidence type="ECO:0000256" key="1">
    <source>
        <dbReference type="SAM" id="Phobius"/>
    </source>
</evidence>
<evidence type="ECO:0000313" key="2">
    <source>
        <dbReference type="EMBL" id="XDI35956.1"/>
    </source>
</evidence>
<dbReference type="RefSeq" id="WP_368503468.1">
    <property type="nucleotide sequence ID" value="NZ_CP162551.1"/>
</dbReference>
<keyword evidence="1" id="KW-1133">Transmembrane helix</keyword>
<keyword evidence="1" id="KW-0472">Membrane</keyword>
<sequence length="226" mass="25419">MVQHTRNFLIGLGLILLSIIISFPYPYSRTLGEEVGLRLGIPIYSNMELELGVHYVGILTTILFIVGLYIVAYATKQGRKRYVIPLVFLLVIYAPSTVISLYQHTFASGVYALEQRSTTCDYEQNNRGVMVINCDVLLENYSNHSLEGELLFIEEKYWTDPFSVFSLLNGASPHPFSIAPRSNQWVNVFLEVDVSGIDDAYHSGSSSLFNVAVVINEEKRILTPKS</sequence>
<dbReference type="AlphaFoldDB" id="A0AB39BRE2"/>
<feature type="transmembrane region" description="Helical" evidence="1">
    <location>
        <begin position="82"/>
        <end position="102"/>
    </location>
</feature>
<dbReference type="EMBL" id="CP162551">
    <property type="protein sequence ID" value="XDI35956.1"/>
    <property type="molecule type" value="Genomic_DNA"/>
</dbReference>
<accession>A0AB39BRE2</accession>